<feature type="region of interest" description="Disordered" evidence="1">
    <location>
        <begin position="47"/>
        <end position="67"/>
    </location>
</feature>
<evidence type="ECO:0000256" key="1">
    <source>
        <dbReference type="SAM" id="MobiDB-lite"/>
    </source>
</evidence>
<protein>
    <submittedName>
        <fullName evidence="2">Uncharacterized protein</fullName>
    </submittedName>
</protein>
<dbReference type="Proteomes" id="UP000046122">
    <property type="component" value="Unassembled WGS sequence"/>
</dbReference>
<dbReference type="EMBL" id="CCNE01000014">
    <property type="protein sequence ID" value="CDX55928.1"/>
    <property type="molecule type" value="Genomic_DNA"/>
</dbReference>
<sequence>MLAQIGSVCQHAYGFKPGTDAYSQCVFQIDQNRIASNREQLHRISKSLSDTGDSMMQSATANRPKMCTSTPLAGGGFLTNCI</sequence>
<dbReference type="AlphaFoldDB" id="A0A090G3R2"/>
<accession>A0A090G3R2</accession>
<evidence type="ECO:0000313" key="2">
    <source>
        <dbReference type="EMBL" id="CDX55928.1"/>
    </source>
</evidence>
<organism evidence="2 3">
    <name type="scientific">Mesorhizobium plurifarium</name>
    <dbReference type="NCBI Taxonomy" id="69974"/>
    <lineage>
        <taxon>Bacteria</taxon>
        <taxon>Pseudomonadati</taxon>
        <taxon>Pseudomonadota</taxon>
        <taxon>Alphaproteobacteria</taxon>
        <taxon>Hyphomicrobiales</taxon>
        <taxon>Phyllobacteriaceae</taxon>
        <taxon>Mesorhizobium</taxon>
    </lineage>
</organism>
<name>A0A090G3R2_MESPL</name>
<reference evidence="2 3" key="1">
    <citation type="submission" date="2014-08" db="EMBL/GenBank/DDBJ databases">
        <authorList>
            <person name="Moulin Lionel"/>
        </authorList>
    </citation>
    <scope>NUCLEOTIDE SEQUENCE [LARGE SCALE GENOMIC DNA]</scope>
</reference>
<evidence type="ECO:0000313" key="3">
    <source>
        <dbReference type="Proteomes" id="UP000046122"/>
    </source>
</evidence>
<proteinExistence type="predicted"/>
<gene>
    <name evidence="2" type="ORF">MPL3365_210145</name>
</gene>